<evidence type="ECO:0000313" key="4">
    <source>
        <dbReference type="Proteomes" id="UP000275078"/>
    </source>
</evidence>
<keyword evidence="1" id="KW-0677">Repeat</keyword>
<sequence>MEGVGTAANLLAVINLAAKAAEIVYKYWQKAKNCPQEVYELYQLLVGAKSTNDHLQALEAKLREQQEANGEAVFAITQLRSKAMECERVIAGLVKNLGDELEDHGKGWRKLTKSKLKWPLKEGEVLAVKKTLEEYGKLFAMALAIDTAKMVLKVVDTTERIDREAIKKLEAERKSRLLKWLSPYLYDSKHQESREKYTEGTGHWVLEDPQILSWMENQGSKLWIYGIPGAGKTILASTIITHLESTRRAKDTLVAFFYCQYNREHANDPVRIARSILAQFLSLLDDQSLFRDFLGLFDCEERTQAPPESIDIILSLITDALSLYARAYVIVDGIDECSSDVRYKLLGFLRGLSKLESIHLLLVSRNEADIRSSFGGYSTMSLDGRPGLKDDMRIAVDLELGNEQKWGHLDKQLHLLIKETLIRDSGVNM</sequence>
<dbReference type="SUPFAM" id="SSF52540">
    <property type="entry name" value="P-loop containing nucleoside triphosphate hydrolases"/>
    <property type="match status" value="1"/>
</dbReference>
<reference evidence="3 4" key="1">
    <citation type="journal article" date="2018" name="Nat. Ecol. Evol.">
        <title>Pezizomycetes genomes reveal the molecular basis of ectomycorrhizal truffle lifestyle.</title>
        <authorList>
            <person name="Murat C."/>
            <person name="Payen T."/>
            <person name="Noel B."/>
            <person name="Kuo A."/>
            <person name="Morin E."/>
            <person name="Chen J."/>
            <person name="Kohler A."/>
            <person name="Krizsan K."/>
            <person name="Balestrini R."/>
            <person name="Da Silva C."/>
            <person name="Montanini B."/>
            <person name="Hainaut M."/>
            <person name="Levati E."/>
            <person name="Barry K.W."/>
            <person name="Belfiori B."/>
            <person name="Cichocki N."/>
            <person name="Clum A."/>
            <person name="Dockter R.B."/>
            <person name="Fauchery L."/>
            <person name="Guy J."/>
            <person name="Iotti M."/>
            <person name="Le Tacon F."/>
            <person name="Lindquist E.A."/>
            <person name="Lipzen A."/>
            <person name="Malagnac F."/>
            <person name="Mello A."/>
            <person name="Molinier V."/>
            <person name="Miyauchi S."/>
            <person name="Poulain J."/>
            <person name="Riccioni C."/>
            <person name="Rubini A."/>
            <person name="Sitrit Y."/>
            <person name="Splivallo R."/>
            <person name="Traeger S."/>
            <person name="Wang M."/>
            <person name="Zifcakova L."/>
            <person name="Wipf D."/>
            <person name="Zambonelli A."/>
            <person name="Paolocci F."/>
            <person name="Nowrousian M."/>
            <person name="Ottonello S."/>
            <person name="Baldrian P."/>
            <person name="Spatafora J.W."/>
            <person name="Henrissat B."/>
            <person name="Nagy L.G."/>
            <person name="Aury J.M."/>
            <person name="Wincker P."/>
            <person name="Grigoriev I.V."/>
            <person name="Bonfante P."/>
            <person name="Martin F.M."/>
        </authorList>
    </citation>
    <scope>NUCLEOTIDE SEQUENCE [LARGE SCALE GENOMIC DNA]</scope>
    <source>
        <strain evidence="3 4">RN42</strain>
    </source>
</reference>
<dbReference type="PROSITE" id="PS50837">
    <property type="entry name" value="NACHT"/>
    <property type="match status" value="1"/>
</dbReference>
<protein>
    <recommendedName>
        <fullName evidence="2">NACHT domain-containing protein</fullName>
    </recommendedName>
</protein>
<keyword evidence="4" id="KW-1185">Reference proteome</keyword>
<accession>A0A3N4HI23</accession>
<dbReference type="OrthoDB" id="194358at2759"/>
<organism evidence="3 4">
    <name type="scientific">Ascobolus immersus RN42</name>
    <dbReference type="NCBI Taxonomy" id="1160509"/>
    <lineage>
        <taxon>Eukaryota</taxon>
        <taxon>Fungi</taxon>
        <taxon>Dikarya</taxon>
        <taxon>Ascomycota</taxon>
        <taxon>Pezizomycotina</taxon>
        <taxon>Pezizomycetes</taxon>
        <taxon>Pezizales</taxon>
        <taxon>Ascobolaceae</taxon>
        <taxon>Ascobolus</taxon>
    </lineage>
</organism>
<evidence type="ECO:0000256" key="1">
    <source>
        <dbReference type="ARBA" id="ARBA00022737"/>
    </source>
</evidence>
<dbReference type="PANTHER" id="PTHR10039">
    <property type="entry name" value="AMELOGENIN"/>
    <property type="match status" value="1"/>
</dbReference>
<dbReference type="EMBL" id="ML119909">
    <property type="protein sequence ID" value="RPA71660.1"/>
    <property type="molecule type" value="Genomic_DNA"/>
</dbReference>
<dbReference type="InterPro" id="IPR056884">
    <property type="entry name" value="NPHP3-like_N"/>
</dbReference>
<proteinExistence type="predicted"/>
<dbReference type="InterPro" id="IPR007111">
    <property type="entry name" value="NACHT_NTPase"/>
</dbReference>
<name>A0A3N4HI23_ASCIM</name>
<dbReference type="PANTHER" id="PTHR10039:SF16">
    <property type="entry name" value="GPI INOSITOL-DEACYLASE"/>
    <property type="match status" value="1"/>
</dbReference>
<dbReference type="AlphaFoldDB" id="A0A3N4HI23"/>
<feature type="domain" description="NACHT" evidence="2">
    <location>
        <begin position="220"/>
        <end position="368"/>
    </location>
</feature>
<dbReference type="STRING" id="1160509.A0A3N4HI23"/>
<evidence type="ECO:0000313" key="3">
    <source>
        <dbReference type="EMBL" id="RPA71660.1"/>
    </source>
</evidence>
<dbReference type="InterPro" id="IPR027417">
    <property type="entry name" value="P-loop_NTPase"/>
</dbReference>
<evidence type="ECO:0000259" key="2">
    <source>
        <dbReference type="PROSITE" id="PS50837"/>
    </source>
</evidence>
<dbReference type="Proteomes" id="UP000275078">
    <property type="component" value="Unassembled WGS sequence"/>
</dbReference>
<gene>
    <name evidence="3" type="ORF">BJ508DRAFT_88068</name>
</gene>
<dbReference type="Pfam" id="PF24883">
    <property type="entry name" value="NPHP3_N"/>
    <property type="match status" value="1"/>
</dbReference>
<dbReference type="Gene3D" id="3.40.50.300">
    <property type="entry name" value="P-loop containing nucleotide triphosphate hydrolases"/>
    <property type="match status" value="1"/>
</dbReference>